<dbReference type="NCBIfam" id="TIGR01444">
    <property type="entry name" value="fkbM_fam"/>
    <property type="match status" value="1"/>
</dbReference>
<dbReference type="STRING" id="411684.HPDFL43_20897"/>
<proteinExistence type="predicted"/>
<protein>
    <submittedName>
        <fullName evidence="2">Methyltransferase, FkbM family</fullName>
    </submittedName>
</protein>
<gene>
    <name evidence="2" type="ORF">HPDFL43_20897</name>
</gene>
<dbReference type="PANTHER" id="PTHR34203">
    <property type="entry name" value="METHYLTRANSFERASE, FKBM FAMILY PROTEIN"/>
    <property type="match status" value="1"/>
</dbReference>
<evidence type="ECO:0000313" key="2">
    <source>
        <dbReference type="EMBL" id="EDQ35692.2"/>
    </source>
</evidence>
<dbReference type="EMBL" id="ABIA03000001">
    <property type="protein sequence ID" value="EDQ35692.2"/>
    <property type="molecule type" value="Genomic_DNA"/>
</dbReference>
<dbReference type="Gene3D" id="3.40.50.150">
    <property type="entry name" value="Vaccinia Virus protein VP39"/>
    <property type="match status" value="1"/>
</dbReference>
<dbReference type="CDD" id="cd02440">
    <property type="entry name" value="AdoMet_MTases"/>
    <property type="match status" value="1"/>
</dbReference>
<feature type="domain" description="Methyltransferase FkbM" evidence="1">
    <location>
        <begin position="115"/>
        <end position="269"/>
    </location>
</feature>
<dbReference type="GO" id="GO:0032259">
    <property type="term" value="P:methylation"/>
    <property type="evidence" value="ECO:0007669"/>
    <property type="project" value="UniProtKB-KW"/>
</dbReference>
<dbReference type="Proteomes" id="UP000004291">
    <property type="component" value="Chromosome"/>
</dbReference>
<dbReference type="Pfam" id="PF05050">
    <property type="entry name" value="Methyltransf_21"/>
    <property type="match status" value="1"/>
</dbReference>
<dbReference type="InterPro" id="IPR052514">
    <property type="entry name" value="SAM-dependent_MTase"/>
</dbReference>
<dbReference type="GO" id="GO:0008168">
    <property type="term" value="F:methyltransferase activity"/>
    <property type="evidence" value="ECO:0007669"/>
    <property type="project" value="UniProtKB-KW"/>
</dbReference>
<name>A9CXN2_HOEPD</name>
<dbReference type="PANTHER" id="PTHR34203:SF15">
    <property type="entry name" value="SLL1173 PROTEIN"/>
    <property type="match status" value="1"/>
</dbReference>
<organism evidence="2 3">
    <name type="scientific">Hoeflea phototrophica (strain DSM 17068 / NCIMB 14078 / DFL-43)</name>
    <dbReference type="NCBI Taxonomy" id="411684"/>
    <lineage>
        <taxon>Bacteria</taxon>
        <taxon>Pseudomonadati</taxon>
        <taxon>Pseudomonadota</taxon>
        <taxon>Alphaproteobacteria</taxon>
        <taxon>Hyphomicrobiales</taxon>
        <taxon>Rhizobiaceae</taxon>
        <taxon>Hoeflea</taxon>
    </lineage>
</organism>
<accession>A9CXN2</accession>
<keyword evidence="2" id="KW-0808">Transferase</keyword>
<sequence length="286" mass="31212">MNGSDWKPLDQGRWVAKGAAAPELENRRANPLQRWMIAFTRATPLRRGVFRASISRLVFLLGGNKAFDVGFRDVVFRLEGGRNLIEYGILLNPTYNAEDIDFLLGGLSDGGVAVDIGCNIGLYSLPLAAATGPNGRCVAIDANPLMIERLKRNASLSGLNNVTALASAVSDRDGSGQLTVRKNDDAIVALEETGDGPIPVRRLASLLEEASITRVDVLKIDIEGHEDKALPPFLDSIDRSMLPRRIVIEYPEPGSDYPQCAAAFARHGYHLTGRTRNNSLYRLDDD</sequence>
<dbReference type="InterPro" id="IPR006342">
    <property type="entry name" value="FkbM_mtfrase"/>
</dbReference>
<dbReference type="RefSeq" id="WP_169743215.1">
    <property type="nucleotide sequence ID" value="NZ_CM002917.1"/>
</dbReference>
<dbReference type="eggNOG" id="COG2242">
    <property type="taxonomic scope" value="Bacteria"/>
</dbReference>
<dbReference type="SUPFAM" id="SSF53335">
    <property type="entry name" value="S-adenosyl-L-methionine-dependent methyltransferases"/>
    <property type="match status" value="1"/>
</dbReference>
<reference evidence="2 3" key="1">
    <citation type="submission" date="2007-10" db="EMBL/GenBank/DDBJ databases">
        <authorList>
            <person name="Wagner-Dobler I."/>
            <person name="Ferriera S."/>
            <person name="Johnson J."/>
            <person name="Kravitz S."/>
            <person name="Beeson K."/>
            <person name="Sutton G."/>
            <person name="Rogers Y.-H."/>
            <person name="Friedman R."/>
            <person name="Frazier M."/>
            <person name="Venter J.C."/>
        </authorList>
    </citation>
    <scope>NUCLEOTIDE SEQUENCE [LARGE SCALE GENOMIC DNA]</scope>
    <source>
        <strain evidence="2 3">DFL-43</strain>
    </source>
</reference>
<dbReference type="InterPro" id="IPR029063">
    <property type="entry name" value="SAM-dependent_MTases_sf"/>
</dbReference>
<evidence type="ECO:0000259" key="1">
    <source>
        <dbReference type="Pfam" id="PF05050"/>
    </source>
</evidence>
<comment type="caution">
    <text evidence="2">The sequence shown here is derived from an EMBL/GenBank/DDBJ whole genome shotgun (WGS) entry which is preliminary data.</text>
</comment>
<evidence type="ECO:0000313" key="3">
    <source>
        <dbReference type="Proteomes" id="UP000004291"/>
    </source>
</evidence>
<keyword evidence="3" id="KW-1185">Reference proteome</keyword>
<dbReference type="HOGENOM" id="CLU_080160_0_0_5"/>
<dbReference type="AlphaFoldDB" id="A9CXN2"/>
<reference evidence="2 3" key="2">
    <citation type="submission" date="2012-06" db="EMBL/GenBank/DDBJ databases">
        <authorList>
            <person name="Fiebig A."/>
        </authorList>
    </citation>
    <scope>NUCLEOTIDE SEQUENCE [LARGE SCALE GENOMIC DNA]</scope>
    <source>
        <strain evidence="2 3">DFL-43</strain>
    </source>
</reference>
<keyword evidence="2" id="KW-0489">Methyltransferase</keyword>